<reference evidence="2" key="1">
    <citation type="journal article" date="2014" name="Int. J. Syst. Evol. Microbiol.">
        <title>Complete genome sequence of Corynebacterium casei LMG S-19264T (=DSM 44701T), isolated from a smear-ripened cheese.</title>
        <authorList>
            <consortium name="US DOE Joint Genome Institute (JGI-PGF)"/>
            <person name="Walter F."/>
            <person name="Albersmeier A."/>
            <person name="Kalinowski J."/>
            <person name="Ruckert C."/>
        </authorList>
    </citation>
    <scope>NUCLEOTIDE SEQUENCE</scope>
    <source>
        <strain evidence="2">CGMCC 1.15152</strain>
    </source>
</reference>
<dbReference type="EMBL" id="BMHO01000001">
    <property type="protein sequence ID" value="GGD34280.1"/>
    <property type="molecule type" value="Genomic_DNA"/>
</dbReference>
<evidence type="ECO:0000313" key="3">
    <source>
        <dbReference type="Proteomes" id="UP000633205"/>
    </source>
</evidence>
<keyword evidence="1" id="KW-0812">Transmembrane</keyword>
<evidence type="ECO:0000313" key="2">
    <source>
        <dbReference type="EMBL" id="GGD34280.1"/>
    </source>
</evidence>
<feature type="transmembrane region" description="Helical" evidence="1">
    <location>
        <begin position="108"/>
        <end position="127"/>
    </location>
</feature>
<reference evidence="2" key="2">
    <citation type="submission" date="2020-09" db="EMBL/GenBank/DDBJ databases">
        <authorList>
            <person name="Sun Q."/>
            <person name="Zhou Y."/>
        </authorList>
    </citation>
    <scope>NUCLEOTIDE SEQUENCE</scope>
    <source>
        <strain evidence="2">CGMCC 1.15152</strain>
    </source>
</reference>
<protein>
    <submittedName>
        <fullName evidence="2">Uncharacterized protein</fullName>
    </submittedName>
</protein>
<feature type="transmembrane region" description="Helical" evidence="1">
    <location>
        <begin position="45"/>
        <end position="62"/>
    </location>
</feature>
<proteinExistence type="predicted"/>
<gene>
    <name evidence="2" type="ORF">GCM10010915_13330</name>
</gene>
<dbReference type="AlphaFoldDB" id="A0A916Y7G6"/>
<keyword evidence="1" id="KW-1133">Transmembrane helix</keyword>
<name>A0A916Y7G6_9MICO</name>
<keyword evidence="3" id="KW-1185">Reference proteome</keyword>
<organism evidence="2 3">
    <name type="scientific">Microbacterium faecale</name>
    <dbReference type="NCBI Taxonomy" id="1804630"/>
    <lineage>
        <taxon>Bacteria</taxon>
        <taxon>Bacillati</taxon>
        <taxon>Actinomycetota</taxon>
        <taxon>Actinomycetes</taxon>
        <taxon>Micrococcales</taxon>
        <taxon>Microbacteriaceae</taxon>
        <taxon>Microbacterium</taxon>
    </lineage>
</organism>
<evidence type="ECO:0000256" key="1">
    <source>
        <dbReference type="SAM" id="Phobius"/>
    </source>
</evidence>
<keyword evidence="1" id="KW-0472">Membrane</keyword>
<feature type="transmembrane region" description="Helical" evidence="1">
    <location>
        <begin position="139"/>
        <end position="159"/>
    </location>
</feature>
<dbReference type="Proteomes" id="UP000633205">
    <property type="component" value="Unassembled WGS sequence"/>
</dbReference>
<accession>A0A916Y7G6</accession>
<comment type="caution">
    <text evidence="2">The sequence shown here is derived from an EMBL/GenBank/DDBJ whole genome shotgun (WGS) entry which is preliminary data.</text>
</comment>
<sequence length="178" mass="18762">MTRRTLAWIVIALVVLIIELGATIGSTTGESFSPVDGWGETRHADTLTFVIVVVGCGSLAFFDRFPRTVAIISTASYLVFALRDHELGMFLPPMVVIFGLAAHGGRRFAAISFAVASLAAGLVWVASRAGTVEEPGVALLAWVAFGSVLAAFFCVPLLIGEIVRARSMLHDARSAAAG</sequence>